<dbReference type="InterPro" id="IPR040442">
    <property type="entry name" value="Pyrv_kinase-like_dom_sf"/>
</dbReference>
<accession>A0A7S2ZXR6</accession>
<dbReference type="InterPro" id="IPR003700">
    <property type="entry name" value="Pantoate_hydroxy_MeTrfase"/>
</dbReference>
<dbReference type="Gene3D" id="3.20.20.60">
    <property type="entry name" value="Phosphoenolpyruvate-binding domains"/>
    <property type="match status" value="1"/>
</dbReference>
<dbReference type="InterPro" id="IPR015813">
    <property type="entry name" value="Pyrv/PenolPyrv_kinase-like_dom"/>
</dbReference>
<dbReference type="NCBIfam" id="NF001452">
    <property type="entry name" value="PRK00311.1"/>
    <property type="match status" value="1"/>
</dbReference>
<evidence type="ECO:0000313" key="8">
    <source>
        <dbReference type="EMBL" id="CAE0055155.1"/>
    </source>
</evidence>
<dbReference type="Pfam" id="PF02548">
    <property type="entry name" value="Pantoate_transf"/>
    <property type="match status" value="1"/>
</dbReference>
<evidence type="ECO:0000256" key="5">
    <source>
        <dbReference type="ARBA" id="ARBA00049172"/>
    </source>
</evidence>
<dbReference type="HAMAP" id="MF_00156">
    <property type="entry name" value="PanB"/>
    <property type="match status" value="1"/>
</dbReference>
<feature type="region of interest" description="Disordered" evidence="6">
    <location>
        <begin position="364"/>
        <end position="398"/>
    </location>
</feature>
<protein>
    <recommendedName>
        <fullName evidence="3">3-methyl-2-oxobutanoate hydroxymethyltransferase</fullName>
        <ecNumber evidence="3">2.1.2.11</ecNumber>
    </recommendedName>
</protein>
<evidence type="ECO:0000256" key="3">
    <source>
        <dbReference type="ARBA" id="ARBA00012618"/>
    </source>
</evidence>
<evidence type="ECO:0000256" key="4">
    <source>
        <dbReference type="ARBA" id="ARBA00022679"/>
    </source>
</evidence>
<evidence type="ECO:0000256" key="6">
    <source>
        <dbReference type="SAM" id="MobiDB-lite"/>
    </source>
</evidence>
<comment type="catalytic activity">
    <reaction evidence="5">
        <text>(6R)-5,10-methylene-5,6,7,8-tetrahydrofolate + 3-methyl-2-oxobutanoate + H2O = 2-dehydropantoate + (6S)-5,6,7,8-tetrahydrofolate</text>
        <dbReference type="Rhea" id="RHEA:11824"/>
        <dbReference type="ChEBI" id="CHEBI:11561"/>
        <dbReference type="ChEBI" id="CHEBI:11851"/>
        <dbReference type="ChEBI" id="CHEBI:15377"/>
        <dbReference type="ChEBI" id="CHEBI:15636"/>
        <dbReference type="ChEBI" id="CHEBI:57453"/>
        <dbReference type="EC" id="2.1.2.11"/>
    </reaction>
</comment>
<gene>
    <name evidence="7" type="ORF">RMAR00112_LOCUS23164</name>
    <name evidence="8" type="ORF">RMAR00112_LOCUS23185</name>
</gene>
<dbReference type="NCBIfam" id="TIGR00222">
    <property type="entry name" value="panB"/>
    <property type="match status" value="1"/>
</dbReference>
<feature type="compositionally biased region" description="Acidic residues" evidence="6">
    <location>
        <begin position="389"/>
        <end position="398"/>
    </location>
</feature>
<dbReference type="PANTHER" id="PTHR20881">
    <property type="entry name" value="3-METHYL-2-OXOBUTANOATE HYDROXYMETHYLTRANSFERASE"/>
    <property type="match status" value="1"/>
</dbReference>
<evidence type="ECO:0000313" key="7">
    <source>
        <dbReference type="EMBL" id="CAE0055134.1"/>
    </source>
</evidence>
<dbReference type="EMBL" id="HBHW01029991">
    <property type="protein sequence ID" value="CAE0055155.1"/>
    <property type="molecule type" value="Transcribed_RNA"/>
</dbReference>
<comment type="similarity">
    <text evidence="2">Belongs to the PanB family.</text>
</comment>
<dbReference type="FunFam" id="3.20.20.60:FF:000003">
    <property type="entry name" value="3-methyl-2-oxobutanoate hydroxymethyltransferase"/>
    <property type="match status" value="1"/>
</dbReference>
<keyword evidence="4" id="KW-0808">Transferase</keyword>
<dbReference type="SUPFAM" id="SSF51621">
    <property type="entry name" value="Phosphoenolpyruvate/pyruvate domain"/>
    <property type="match status" value="1"/>
</dbReference>
<dbReference type="GO" id="GO:0015940">
    <property type="term" value="P:pantothenate biosynthetic process"/>
    <property type="evidence" value="ECO:0007669"/>
    <property type="project" value="UniProtKB-UniPathway"/>
</dbReference>
<feature type="region of interest" description="Disordered" evidence="6">
    <location>
        <begin position="16"/>
        <end position="68"/>
    </location>
</feature>
<dbReference type="UniPathway" id="UPA00028">
    <property type="reaction ID" value="UER00003"/>
</dbReference>
<dbReference type="PANTHER" id="PTHR20881:SF0">
    <property type="entry name" value="3-METHYL-2-OXOBUTANOATE HYDROXYMETHYLTRANSFERASE"/>
    <property type="match status" value="1"/>
</dbReference>
<dbReference type="GO" id="GO:0003864">
    <property type="term" value="F:3-methyl-2-oxobutanoate hydroxymethyltransferase activity"/>
    <property type="evidence" value="ECO:0007669"/>
    <property type="project" value="UniProtKB-EC"/>
</dbReference>
<evidence type="ECO:0000256" key="2">
    <source>
        <dbReference type="ARBA" id="ARBA00008676"/>
    </source>
</evidence>
<dbReference type="CDD" id="cd06557">
    <property type="entry name" value="KPHMT-like"/>
    <property type="match status" value="1"/>
</dbReference>
<dbReference type="EMBL" id="HBHW01029969">
    <property type="protein sequence ID" value="CAE0055134.1"/>
    <property type="molecule type" value="Transcribed_RNA"/>
</dbReference>
<comment type="pathway">
    <text evidence="1">Cofactor biosynthesis; (R)-pantothenate biosynthesis; (R)-pantoate from 3-methyl-2-oxobutanoate: step 1/2.</text>
</comment>
<dbReference type="GO" id="GO:0000287">
    <property type="term" value="F:magnesium ion binding"/>
    <property type="evidence" value="ECO:0007669"/>
    <property type="project" value="TreeGrafter"/>
</dbReference>
<reference evidence="8" key="1">
    <citation type="submission" date="2021-01" db="EMBL/GenBank/DDBJ databases">
        <authorList>
            <person name="Corre E."/>
            <person name="Pelletier E."/>
            <person name="Niang G."/>
            <person name="Scheremetjew M."/>
            <person name="Finn R."/>
            <person name="Kale V."/>
            <person name="Holt S."/>
            <person name="Cochrane G."/>
            <person name="Meng A."/>
            <person name="Brown T."/>
            <person name="Cohen L."/>
        </authorList>
    </citation>
    <scope>NUCLEOTIDE SEQUENCE</scope>
    <source>
        <strain evidence="8">CCMP 769</strain>
    </source>
</reference>
<feature type="compositionally biased region" description="Low complexity" evidence="6">
    <location>
        <begin position="22"/>
        <end position="47"/>
    </location>
</feature>
<dbReference type="EC" id="2.1.2.11" evidence="3"/>
<sequence length="398" mass="43155">MRSVGRWHRNYGRTLSGFRNVSSSSSSSSGKGASGKGSSKAGTTSTTKEAETHAHHTPKAPAAPRRINISDIHRMTKRGVPISVLTAYDYPSAVHADLAQIDMVLVGDSVAMVELGCETTQSVTMEEMLHHTKAVMRGARRSLVIADMPFGSYQLNPEEAMRNAYRFIKETGVGGVKMEGGVAIKESVRRVVQGGIAVLGHTGLLPASVSAIGQYRSFGKNAKEAIAITEDALALQDAGAFGIVLECVPERVAQFVTDKLDIPTIGIGAGQGTSGQVLVYHDVLGMLQHPHHAKVTPKFVKRYAGCAEFIQEGLEMYKREVKSRSFPSKEYCPYEIPDKEWEMLVGHFANTALVMPPRDLIKNKTSLTKAKGKARITPRKAPKSKTPIPEDEPPLSVY</sequence>
<evidence type="ECO:0000256" key="1">
    <source>
        <dbReference type="ARBA" id="ARBA00005033"/>
    </source>
</evidence>
<dbReference type="AlphaFoldDB" id="A0A7S2ZXR6"/>
<feature type="compositionally biased region" description="Basic residues" evidence="6">
    <location>
        <begin position="370"/>
        <end position="383"/>
    </location>
</feature>
<name>A0A7S2ZXR6_9RHOD</name>
<proteinExistence type="inferred from homology"/>
<organism evidence="8">
    <name type="scientific">Rhodosorus marinus</name>
    <dbReference type="NCBI Taxonomy" id="101924"/>
    <lineage>
        <taxon>Eukaryota</taxon>
        <taxon>Rhodophyta</taxon>
        <taxon>Stylonematophyceae</taxon>
        <taxon>Stylonematales</taxon>
        <taxon>Stylonemataceae</taxon>
        <taxon>Rhodosorus</taxon>
    </lineage>
</organism>
<dbReference type="GO" id="GO:0005739">
    <property type="term" value="C:mitochondrion"/>
    <property type="evidence" value="ECO:0007669"/>
    <property type="project" value="TreeGrafter"/>
</dbReference>